<proteinExistence type="predicted"/>
<comment type="caution">
    <text evidence="2">The sequence shown here is derived from an EMBL/GenBank/DDBJ whole genome shotgun (WGS) entry which is preliminary data.</text>
</comment>
<feature type="signal peptide" evidence="1">
    <location>
        <begin position="1"/>
        <end position="25"/>
    </location>
</feature>
<keyword evidence="3" id="KW-1185">Reference proteome</keyword>
<keyword evidence="1" id="KW-0732">Signal</keyword>
<feature type="chain" id="PRO_5046039769" description="LPS export ABC transporter periplasmic protein LptC" evidence="1">
    <location>
        <begin position="26"/>
        <end position="186"/>
    </location>
</feature>
<protein>
    <recommendedName>
        <fullName evidence="4">LPS export ABC transporter periplasmic protein LptC</fullName>
    </recommendedName>
</protein>
<evidence type="ECO:0008006" key="4">
    <source>
        <dbReference type="Google" id="ProtNLM"/>
    </source>
</evidence>
<reference evidence="3" key="1">
    <citation type="submission" date="2023-07" db="EMBL/GenBank/DDBJ databases">
        <title>Functional and genomic diversity of the sorghum phyllosphere microbiome.</title>
        <authorList>
            <person name="Shade A."/>
        </authorList>
    </citation>
    <scope>NUCLEOTIDE SEQUENCE [LARGE SCALE GENOMIC DNA]</scope>
    <source>
        <strain evidence="3">SORGH_AS_0422</strain>
    </source>
</reference>
<dbReference type="PROSITE" id="PS51257">
    <property type="entry name" value="PROKAR_LIPOPROTEIN"/>
    <property type="match status" value="1"/>
</dbReference>
<accession>A0ABU3GYL6</accession>
<evidence type="ECO:0000256" key="1">
    <source>
        <dbReference type="SAM" id="SignalP"/>
    </source>
</evidence>
<dbReference type="Proteomes" id="UP001258315">
    <property type="component" value="Unassembled WGS sequence"/>
</dbReference>
<organism evidence="2 3">
    <name type="scientific">Mucilaginibacter terrae</name>
    <dbReference type="NCBI Taxonomy" id="1955052"/>
    <lineage>
        <taxon>Bacteria</taxon>
        <taxon>Pseudomonadati</taxon>
        <taxon>Bacteroidota</taxon>
        <taxon>Sphingobacteriia</taxon>
        <taxon>Sphingobacteriales</taxon>
        <taxon>Sphingobacteriaceae</taxon>
        <taxon>Mucilaginibacter</taxon>
    </lineage>
</organism>
<evidence type="ECO:0000313" key="2">
    <source>
        <dbReference type="EMBL" id="MDT3404867.1"/>
    </source>
</evidence>
<evidence type="ECO:0000313" key="3">
    <source>
        <dbReference type="Proteomes" id="UP001258315"/>
    </source>
</evidence>
<gene>
    <name evidence="2" type="ORF">QE417_003939</name>
</gene>
<name>A0ABU3GYL6_9SPHI</name>
<sequence length="186" mass="21201">MYWCKQLIRNYKLLCSALLCISALASCRPDVHESAGDKRFFDLKGFINADSARLNRAHITVTKTVAHNNDVAQTKPVTITNWGQELSAFSASDINKPAWRDGYSVKQEADSVVYTALMPDLVTRRMVIQQNDKAVKKIHIENFTKNLLYQTTEHLVYYPDSVYLIDKLQEVKLLGSNRYVVKGVMK</sequence>
<dbReference type="EMBL" id="JAVLVU010000001">
    <property type="protein sequence ID" value="MDT3404867.1"/>
    <property type="molecule type" value="Genomic_DNA"/>
</dbReference>